<name>A0AAD8DL64_MYTSE</name>
<proteinExistence type="predicted"/>
<organism evidence="1 2">
    <name type="scientific">Mythimna separata</name>
    <name type="common">Oriental armyworm</name>
    <name type="synonym">Pseudaletia separata</name>
    <dbReference type="NCBI Taxonomy" id="271217"/>
    <lineage>
        <taxon>Eukaryota</taxon>
        <taxon>Metazoa</taxon>
        <taxon>Ecdysozoa</taxon>
        <taxon>Arthropoda</taxon>
        <taxon>Hexapoda</taxon>
        <taxon>Insecta</taxon>
        <taxon>Pterygota</taxon>
        <taxon>Neoptera</taxon>
        <taxon>Endopterygota</taxon>
        <taxon>Lepidoptera</taxon>
        <taxon>Glossata</taxon>
        <taxon>Ditrysia</taxon>
        <taxon>Noctuoidea</taxon>
        <taxon>Noctuidae</taxon>
        <taxon>Noctuinae</taxon>
        <taxon>Hadenini</taxon>
        <taxon>Mythimna</taxon>
    </lineage>
</organism>
<protein>
    <submittedName>
        <fullName evidence="1">Uncharacterized protein</fullName>
    </submittedName>
</protein>
<reference evidence="1" key="1">
    <citation type="submission" date="2023-03" db="EMBL/GenBank/DDBJ databases">
        <title>Chromosome-level genomes of two armyworms, Mythimna separata and Mythimna loreyi, provide insights into the biosynthesis and reception of sex pheromones.</title>
        <authorList>
            <person name="Zhao H."/>
        </authorList>
    </citation>
    <scope>NUCLEOTIDE SEQUENCE</scope>
    <source>
        <strain evidence="1">BeijingLab</strain>
        <tissue evidence="1">Pupa</tissue>
    </source>
</reference>
<accession>A0AAD8DL64</accession>
<evidence type="ECO:0000313" key="1">
    <source>
        <dbReference type="EMBL" id="KAJ8707697.1"/>
    </source>
</evidence>
<sequence length="144" mass="15795">MQPSLGSGLRGLFSAYMERGQFHLRWKTGKLVLIAKARRPADSQFAYQPIVLLDEVGKFFERVIADRLVGHLARVGPDLADGQFGQFHMGRSTVDSIMSVRALTTGDAVIRGRVVVIANAFNSLPWSCIGAALRHHEVHPTSVA</sequence>
<dbReference type="EMBL" id="JARGEI010000027">
    <property type="protein sequence ID" value="KAJ8707697.1"/>
    <property type="molecule type" value="Genomic_DNA"/>
</dbReference>
<dbReference type="PANTHER" id="PTHR19446">
    <property type="entry name" value="REVERSE TRANSCRIPTASES"/>
    <property type="match status" value="1"/>
</dbReference>
<dbReference type="AlphaFoldDB" id="A0AAD8DL64"/>
<gene>
    <name evidence="1" type="ORF">PYW07_011374</name>
</gene>
<keyword evidence="2" id="KW-1185">Reference proteome</keyword>
<comment type="caution">
    <text evidence="1">The sequence shown here is derived from an EMBL/GenBank/DDBJ whole genome shotgun (WGS) entry which is preliminary data.</text>
</comment>
<dbReference type="Proteomes" id="UP001231518">
    <property type="component" value="Chromosome 28"/>
</dbReference>
<evidence type="ECO:0000313" key="2">
    <source>
        <dbReference type="Proteomes" id="UP001231518"/>
    </source>
</evidence>